<dbReference type="Gene3D" id="2.40.100.10">
    <property type="entry name" value="Cyclophilin-like"/>
    <property type="match status" value="1"/>
</dbReference>
<keyword evidence="7" id="KW-1185">Reference proteome</keyword>
<comment type="catalytic activity">
    <reaction evidence="4">
        <text>[protein]-peptidylproline (omega=180) = [protein]-peptidylproline (omega=0)</text>
        <dbReference type="Rhea" id="RHEA:16237"/>
        <dbReference type="Rhea" id="RHEA-COMP:10747"/>
        <dbReference type="Rhea" id="RHEA-COMP:10748"/>
        <dbReference type="ChEBI" id="CHEBI:83833"/>
        <dbReference type="ChEBI" id="CHEBI:83834"/>
        <dbReference type="EC" id="5.2.1.8"/>
    </reaction>
</comment>
<evidence type="ECO:0000256" key="3">
    <source>
        <dbReference type="ARBA" id="ARBA00023235"/>
    </source>
</evidence>
<dbReference type="EMBL" id="VIKR01000003">
    <property type="protein sequence ID" value="TQV74145.1"/>
    <property type="molecule type" value="Genomic_DNA"/>
</dbReference>
<organism evidence="6 7">
    <name type="scientific">Aliikangiella marina</name>
    <dbReference type="NCBI Taxonomy" id="1712262"/>
    <lineage>
        <taxon>Bacteria</taxon>
        <taxon>Pseudomonadati</taxon>
        <taxon>Pseudomonadota</taxon>
        <taxon>Gammaproteobacteria</taxon>
        <taxon>Oceanospirillales</taxon>
        <taxon>Pleioneaceae</taxon>
        <taxon>Aliikangiella</taxon>
    </lineage>
</organism>
<dbReference type="SUPFAM" id="SSF50891">
    <property type="entry name" value="Cyclophilin-like"/>
    <property type="match status" value="1"/>
</dbReference>
<dbReference type="InterPro" id="IPR044665">
    <property type="entry name" value="E_coli_cyclophilin_A-like"/>
</dbReference>
<feature type="domain" description="PPIase cyclophilin-type" evidence="5">
    <location>
        <begin position="21"/>
        <end position="183"/>
    </location>
</feature>
<evidence type="ECO:0000259" key="5">
    <source>
        <dbReference type="PROSITE" id="PS50072"/>
    </source>
</evidence>
<evidence type="ECO:0000313" key="7">
    <source>
        <dbReference type="Proteomes" id="UP000317839"/>
    </source>
</evidence>
<keyword evidence="3 4" id="KW-0413">Isomerase</keyword>
<evidence type="ECO:0000256" key="4">
    <source>
        <dbReference type="RuleBase" id="RU363019"/>
    </source>
</evidence>
<comment type="similarity">
    <text evidence="1 4">Belongs to the cyclophilin-type PPIase family.</text>
</comment>
<accession>A0A545TAB5</accession>
<dbReference type="PANTHER" id="PTHR43246">
    <property type="entry name" value="PEPTIDYL-PROLYL CIS-TRANS ISOMERASE CYP38, CHLOROPLASTIC"/>
    <property type="match status" value="1"/>
</dbReference>
<dbReference type="OrthoDB" id="9807797at2"/>
<dbReference type="InterPro" id="IPR002130">
    <property type="entry name" value="Cyclophilin-type_PPIase_dom"/>
</dbReference>
<evidence type="ECO:0000256" key="1">
    <source>
        <dbReference type="ARBA" id="ARBA00007365"/>
    </source>
</evidence>
<dbReference type="Proteomes" id="UP000317839">
    <property type="component" value="Unassembled WGS sequence"/>
</dbReference>
<dbReference type="PRINTS" id="PR00153">
    <property type="entry name" value="CSAPPISMRASE"/>
</dbReference>
<dbReference type="GO" id="GO:0003755">
    <property type="term" value="F:peptidyl-prolyl cis-trans isomerase activity"/>
    <property type="evidence" value="ECO:0007669"/>
    <property type="project" value="UniProtKB-UniRule"/>
</dbReference>
<dbReference type="PROSITE" id="PS00170">
    <property type="entry name" value="CSA_PPIASE_1"/>
    <property type="match status" value="1"/>
</dbReference>
<comment type="caution">
    <text evidence="6">The sequence shown here is derived from an EMBL/GenBank/DDBJ whole genome shotgun (WGS) entry which is preliminary data.</text>
</comment>
<sequence>MGVTLAQEVNKVGENIQPDNLFPKIKFETAGGTIIVELDRIKAPITVNNFLAYASKGTYDNTIFHRVVKDFVVQGGGYDLFYAEREQLPPIYNESGNGLKNQLYTIAMAREKEPHSATSQFYFNMGDNPGLDPGKDWGYTVFGVVMEGTEVLDAISNTQTHVHPELGWEDVPVKEVLLKKVTIMPEE</sequence>
<proteinExistence type="inferred from homology"/>
<gene>
    <name evidence="6" type="ORF">FLL45_14130</name>
</gene>
<keyword evidence="2 4" id="KW-0697">Rotamase</keyword>
<comment type="function">
    <text evidence="4">PPIases accelerate the folding of proteins. It catalyzes the cis-trans isomerization of proline imidic peptide bonds in oligopeptides.</text>
</comment>
<name>A0A545TAB5_9GAMM</name>
<reference evidence="6 7" key="1">
    <citation type="submission" date="2019-06" db="EMBL/GenBank/DDBJ databases">
        <title>Draft genome of Aliikangiella marina GYP-15.</title>
        <authorList>
            <person name="Wang G."/>
        </authorList>
    </citation>
    <scope>NUCLEOTIDE SEQUENCE [LARGE SCALE GENOMIC DNA]</scope>
    <source>
        <strain evidence="6 7">GYP-15</strain>
    </source>
</reference>
<evidence type="ECO:0000313" key="6">
    <source>
        <dbReference type="EMBL" id="TQV74145.1"/>
    </source>
</evidence>
<dbReference type="Pfam" id="PF00160">
    <property type="entry name" value="Pro_isomerase"/>
    <property type="match status" value="1"/>
</dbReference>
<dbReference type="EC" id="5.2.1.8" evidence="4"/>
<dbReference type="GO" id="GO:0006457">
    <property type="term" value="P:protein folding"/>
    <property type="evidence" value="ECO:0007669"/>
    <property type="project" value="InterPro"/>
</dbReference>
<dbReference type="AlphaFoldDB" id="A0A545TAB5"/>
<evidence type="ECO:0000256" key="2">
    <source>
        <dbReference type="ARBA" id="ARBA00023110"/>
    </source>
</evidence>
<dbReference type="InterPro" id="IPR029000">
    <property type="entry name" value="Cyclophilin-like_dom_sf"/>
</dbReference>
<dbReference type="PROSITE" id="PS50072">
    <property type="entry name" value="CSA_PPIASE_2"/>
    <property type="match status" value="1"/>
</dbReference>
<dbReference type="InterPro" id="IPR020892">
    <property type="entry name" value="Cyclophilin-type_PPIase_CS"/>
</dbReference>
<protein>
    <recommendedName>
        <fullName evidence="4">Peptidyl-prolyl cis-trans isomerase</fullName>
        <shortName evidence="4">PPIase</shortName>
        <ecNumber evidence="4">5.2.1.8</ecNumber>
    </recommendedName>
</protein>